<dbReference type="AlphaFoldDB" id="A0A2T3A8H1"/>
<dbReference type="InterPro" id="IPR042935">
    <property type="entry name" value="Tad1"/>
</dbReference>
<evidence type="ECO:0000259" key="1">
    <source>
        <dbReference type="PROSITE" id="PS50141"/>
    </source>
</evidence>
<reference evidence="2 3" key="1">
    <citation type="journal article" date="2018" name="Mycol. Prog.">
        <title>Coniella lustricola, a new species from submerged detritus.</title>
        <authorList>
            <person name="Raudabaugh D.B."/>
            <person name="Iturriaga T."/>
            <person name="Carver A."/>
            <person name="Mondo S."/>
            <person name="Pangilinan J."/>
            <person name="Lipzen A."/>
            <person name="He G."/>
            <person name="Amirebrahimi M."/>
            <person name="Grigoriev I.V."/>
            <person name="Miller A.N."/>
        </authorList>
    </citation>
    <scope>NUCLEOTIDE SEQUENCE [LARGE SCALE GENOMIC DNA]</scope>
    <source>
        <strain evidence="2 3">B22-T-1</strain>
    </source>
</reference>
<dbReference type="PANTHER" id="PTHR47803">
    <property type="entry name" value="TRNA-SPECIFIC ADENOSINE DEAMINASE 1"/>
    <property type="match status" value="1"/>
</dbReference>
<keyword evidence="3" id="KW-1185">Reference proteome</keyword>
<organism evidence="2 3">
    <name type="scientific">Coniella lustricola</name>
    <dbReference type="NCBI Taxonomy" id="2025994"/>
    <lineage>
        <taxon>Eukaryota</taxon>
        <taxon>Fungi</taxon>
        <taxon>Dikarya</taxon>
        <taxon>Ascomycota</taxon>
        <taxon>Pezizomycotina</taxon>
        <taxon>Sordariomycetes</taxon>
        <taxon>Sordariomycetidae</taxon>
        <taxon>Diaporthales</taxon>
        <taxon>Schizoparmaceae</taxon>
        <taxon>Coniella</taxon>
    </lineage>
</organism>
<name>A0A2T3A8H1_9PEZI</name>
<gene>
    <name evidence="2" type="ORF">BD289DRAFT_389421</name>
</gene>
<dbReference type="GO" id="GO:0002100">
    <property type="term" value="P:tRNA wobble adenosine to inosine editing"/>
    <property type="evidence" value="ECO:0007669"/>
    <property type="project" value="InterPro"/>
</dbReference>
<dbReference type="InterPro" id="IPR002466">
    <property type="entry name" value="A_deamin"/>
</dbReference>
<evidence type="ECO:0000313" key="2">
    <source>
        <dbReference type="EMBL" id="PSR85740.1"/>
    </source>
</evidence>
<accession>A0A2T3A8H1</accession>
<feature type="domain" description="A to I editase" evidence="1">
    <location>
        <begin position="54"/>
        <end position="395"/>
    </location>
</feature>
<dbReference type="OrthoDB" id="10268011at2759"/>
<dbReference type="EMBL" id="KZ678438">
    <property type="protein sequence ID" value="PSR85740.1"/>
    <property type="molecule type" value="Genomic_DNA"/>
</dbReference>
<protein>
    <submittedName>
        <fullName evidence="2">Adenosine deaminase/editase</fullName>
    </submittedName>
</protein>
<dbReference type="Proteomes" id="UP000241462">
    <property type="component" value="Unassembled WGS sequence"/>
</dbReference>
<dbReference type="STRING" id="2025994.A0A2T3A8H1"/>
<dbReference type="SMART" id="SM00552">
    <property type="entry name" value="ADEAMc"/>
    <property type="match status" value="1"/>
</dbReference>
<proteinExistence type="predicted"/>
<dbReference type="GO" id="GO:0043829">
    <property type="term" value="F:tRNA-specific adenosine-37 deaminase activity"/>
    <property type="evidence" value="ECO:0007669"/>
    <property type="project" value="TreeGrafter"/>
</dbReference>
<dbReference type="InParanoid" id="A0A2T3A8H1"/>
<sequence>MTSEADIVASKVLDGFNRLPAKKKPQTRDNGTREWVPLAGIVAKHGDGSYKCLALATGMKCLPLSKLPLANGHVLHDWHAEVLAIRAFNHFILEQCRELAANPNTTSSYVRHMVQTNAEADQMSRLPFVWNEDVTLHMYCSEAPCGDASMELIMAAQQDAAPWEAPLSERMMAKNKGCVPNTTAIDSPIDGFTPDLLLLGRACFSHLGVVRRKPARPDAPPTLSKSCSDKLALKQCTSLLNSLSSLLVSPRGVYLTSLALPKSQFSETACTRCFTPGGRMAAVQDDMIAKWQGGYEFHPFEVHTTGLEFAFSRRRGAEDESDNIKYVASNLAIAWTANGLTENIVGGVLQGRKPTDPRGGSRLSRKALWQLASGIASCVGGPDLVPSGNAYKELKHGQGLAHRRVVKQDVTAQALKGWVRNIGDDGHVLHP</sequence>
<dbReference type="GO" id="GO:0003723">
    <property type="term" value="F:RNA binding"/>
    <property type="evidence" value="ECO:0007669"/>
    <property type="project" value="InterPro"/>
</dbReference>
<dbReference type="FunCoup" id="A0A2T3A8H1">
    <property type="interactions" value="240"/>
</dbReference>
<dbReference type="Pfam" id="PF02137">
    <property type="entry name" value="A_deamin"/>
    <property type="match status" value="1"/>
</dbReference>
<evidence type="ECO:0000313" key="3">
    <source>
        <dbReference type="Proteomes" id="UP000241462"/>
    </source>
</evidence>
<dbReference type="PROSITE" id="PS50141">
    <property type="entry name" value="A_DEAMIN_EDITASE"/>
    <property type="match status" value="1"/>
</dbReference>
<dbReference type="PANTHER" id="PTHR47803:SF1">
    <property type="entry name" value="TRNA-SPECIFIC ADENOSINE DEAMINASE 1"/>
    <property type="match status" value="1"/>
</dbReference>